<name>A0A5B7H559_PORTR</name>
<protein>
    <submittedName>
        <fullName evidence="1">Uncharacterized protein</fullName>
    </submittedName>
</protein>
<proteinExistence type="predicted"/>
<keyword evidence="2" id="KW-1185">Reference proteome</keyword>
<organism evidence="1 2">
    <name type="scientific">Portunus trituberculatus</name>
    <name type="common">Swimming crab</name>
    <name type="synonym">Neptunus trituberculatus</name>
    <dbReference type="NCBI Taxonomy" id="210409"/>
    <lineage>
        <taxon>Eukaryota</taxon>
        <taxon>Metazoa</taxon>
        <taxon>Ecdysozoa</taxon>
        <taxon>Arthropoda</taxon>
        <taxon>Crustacea</taxon>
        <taxon>Multicrustacea</taxon>
        <taxon>Malacostraca</taxon>
        <taxon>Eumalacostraca</taxon>
        <taxon>Eucarida</taxon>
        <taxon>Decapoda</taxon>
        <taxon>Pleocyemata</taxon>
        <taxon>Brachyura</taxon>
        <taxon>Eubrachyura</taxon>
        <taxon>Portunoidea</taxon>
        <taxon>Portunidae</taxon>
        <taxon>Portuninae</taxon>
        <taxon>Portunus</taxon>
    </lineage>
</organism>
<sequence>MGCPAVSQVDTLSSILVANNTLPIIPLRLGLLLLPCHLLHPSQPSLQQDHDPK</sequence>
<comment type="caution">
    <text evidence="1">The sequence shown here is derived from an EMBL/GenBank/DDBJ whole genome shotgun (WGS) entry which is preliminary data.</text>
</comment>
<dbReference type="Proteomes" id="UP000324222">
    <property type="component" value="Unassembled WGS sequence"/>
</dbReference>
<dbReference type="EMBL" id="VSRR010021838">
    <property type="protein sequence ID" value="MPC64258.1"/>
    <property type="molecule type" value="Genomic_DNA"/>
</dbReference>
<reference evidence="1 2" key="1">
    <citation type="submission" date="2019-05" db="EMBL/GenBank/DDBJ databases">
        <title>Another draft genome of Portunus trituberculatus and its Hox gene families provides insights of decapod evolution.</title>
        <authorList>
            <person name="Jeong J.-H."/>
            <person name="Song I."/>
            <person name="Kim S."/>
            <person name="Choi T."/>
            <person name="Kim D."/>
            <person name="Ryu S."/>
            <person name="Kim W."/>
        </authorList>
    </citation>
    <scope>NUCLEOTIDE SEQUENCE [LARGE SCALE GENOMIC DNA]</scope>
    <source>
        <tissue evidence="1">Muscle</tissue>
    </source>
</reference>
<accession>A0A5B7H559</accession>
<evidence type="ECO:0000313" key="1">
    <source>
        <dbReference type="EMBL" id="MPC64258.1"/>
    </source>
</evidence>
<evidence type="ECO:0000313" key="2">
    <source>
        <dbReference type="Proteomes" id="UP000324222"/>
    </source>
</evidence>
<dbReference type="AlphaFoldDB" id="A0A5B7H559"/>
<gene>
    <name evidence="1" type="ORF">E2C01_058370</name>
</gene>